<organism evidence="1 2">
    <name type="scientific">Polymorphobacter multimanifer</name>
    <dbReference type="NCBI Taxonomy" id="1070431"/>
    <lineage>
        <taxon>Bacteria</taxon>
        <taxon>Pseudomonadati</taxon>
        <taxon>Pseudomonadota</taxon>
        <taxon>Alphaproteobacteria</taxon>
        <taxon>Sphingomonadales</taxon>
        <taxon>Sphingosinicellaceae</taxon>
        <taxon>Polymorphobacter</taxon>
    </lineage>
</organism>
<dbReference type="Proteomes" id="UP000538147">
    <property type="component" value="Unassembled WGS sequence"/>
</dbReference>
<reference evidence="1 2" key="1">
    <citation type="submission" date="2020-08" db="EMBL/GenBank/DDBJ databases">
        <title>Genomic Encyclopedia of Type Strains, Phase IV (KMG-IV): sequencing the most valuable type-strain genomes for metagenomic binning, comparative biology and taxonomic classification.</title>
        <authorList>
            <person name="Goeker M."/>
        </authorList>
    </citation>
    <scope>NUCLEOTIDE SEQUENCE [LARGE SCALE GENOMIC DNA]</scope>
    <source>
        <strain evidence="1 2">DSM 102189</strain>
    </source>
</reference>
<keyword evidence="2" id="KW-1185">Reference proteome</keyword>
<dbReference type="RefSeq" id="WP_184200483.1">
    <property type="nucleotide sequence ID" value="NZ_BMOX01000045.1"/>
</dbReference>
<dbReference type="EMBL" id="JACIIV010000018">
    <property type="protein sequence ID" value="MBB6228333.1"/>
    <property type="molecule type" value="Genomic_DNA"/>
</dbReference>
<name>A0A841LBI2_9SPHN</name>
<dbReference type="AlphaFoldDB" id="A0A841LBI2"/>
<accession>A0A841LBI2</accession>
<proteinExistence type="predicted"/>
<evidence type="ECO:0000313" key="2">
    <source>
        <dbReference type="Proteomes" id="UP000538147"/>
    </source>
</evidence>
<evidence type="ECO:0000313" key="1">
    <source>
        <dbReference type="EMBL" id="MBB6228333.1"/>
    </source>
</evidence>
<gene>
    <name evidence="1" type="ORF">FHS79_002518</name>
</gene>
<protein>
    <submittedName>
        <fullName evidence="1">Uncharacterized protein</fullName>
    </submittedName>
</protein>
<sequence>MTGQNPDIDAEIATLVAANRTGPEYMPIEDAVIARAFADATLKVHERRLGNGFAQDVQREIAAQAARWAESDSTMERDDAAVITSALDSGQIG</sequence>
<comment type="caution">
    <text evidence="1">The sequence shown here is derived from an EMBL/GenBank/DDBJ whole genome shotgun (WGS) entry which is preliminary data.</text>
</comment>